<feature type="region of interest" description="Disordered" evidence="1">
    <location>
        <begin position="1"/>
        <end position="24"/>
    </location>
</feature>
<protein>
    <recommendedName>
        <fullName evidence="2">DUF2423 domain-containing protein</fullName>
    </recommendedName>
</protein>
<feature type="region of interest" description="Disordered" evidence="1">
    <location>
        <begin position="36"/>
        <end position="109"/>
    </location>
</feature>
<evidence type="ECO:0000259" key="2">
    <source>
        <dbReference type="Pfam" id="PF10338"/>
    </source>
</evidence>
<feature type="compositionally biased region" description="Basic and acidic residues" evidence="1">
    <location>
        <begin position="48"/>
        <end position="68"/>
    </location>
</feature>
<feature type="compositionally biased region" description="Polar residues" evidence="1">
    <location>
        <begin position="1"/>
        <end position="13"/>
    </location>
</feature>
<feature type="compositionally biased region" description="Polar residues" evidence="1">
    <location>
        <begin position="69"/>
        <end position="81"/>
    </location>
</feature>
<feature type="compositionally biased region" description="Basic residues" evidence="1">
    <location>
        <begin position="97"/>
        <end position="109"/>
    </location>
</feature>
<evidence type="ECO:0000313" key="4">
    <source>
        <dbReference type="Proteomes" id="UP000326757"/>
    </source>
</evidence>
<dbReference type="PANTHER" id="PTHR28219">
    <property type="entry name" value="UPF0642 PROTEIN YBL028C"/>
    <property type="match status" value="1"/>
</dbReference>
<feature type="domain" description="DUF2423" evidence="2">
    <location>
        <begin position="1"/>
        <end position="44"/>
    </location>
</feature>
<gene>
    <name evidence="3" type="ORF">EYC80_006607</name>
</gene>
<dbReference type="Pfam" id="PF10338">
    <property type="entry name" value="YBL028C_N"/>
    <property type="match status" value="1"/>
</dbReference>
<reference evidence="3 4" key="1">
    <citation type="submission" date="2019-06" db="EMBL/GenBank/DDBJ databases">
        <title>Genome Sequence of the Brown Rot Fungal Pathogen Monilinia laxa.</title>
        <authorList>
            <person name="De Miccolis Angelini R.M."/>
            <person name="Landi L."/>
            <person name="Abate D."/>
            <person name="Pollastro S."/>
            <person name="Romanazzi G."/>
            <person name="Faretra F."/>
        </authorList>
    </citation>
    <scope>NUCLEOTIDE SEQUENCE [LARGE SCALE GENOMIC DNA]</scope>
    <source>
        <strain evidence="3 4">Mlax316</strain>
    </source>
</reference>
<name>A0A5N6JV40_MONLA</name>
<dbReference type="EMBL" id="VIGI01000014">
    <property type="protein sequence ID" value="KAB8291824.1"/>
    <property type="molecule type" value="Genomic_DNA"/>
</dbReference>
<comment type="caution">
    <text evidence="3">The sequence shown here is derived from an EMBL/GenBank/DDBJ whole genome shotgun (WGS) entry which is preliminary data.</text>
</comment>
<accession>A0A5N6JV40</accession>
<organism evidence="3 4">
    <name type="scientific">Monilinia laxa</name>
    <name type="common">Brown rot fungus</name>
    <name type="synonym">Sclerotinia laxa</name>
    <dbReference type="NCBI Taxonomy" id="61186"/>
    <lineage>
        <taxon>Eukaryota</taxon>
        <taxon>Fungi</taxon>
        <taxon>Dikarya</taxon>
        <taxon>Ascomycota</taxon>
        <taxon>Pezizomycotina</taxon>
        <taxon>Leotiomycetes</taxon>
        <taxon>Helotiales</taxon>
        <taxon>Sclerotiniaceae</taxon>
        <taxon>Monilinia</taxon>
    </lineage>
</organism>
<evidence type="ECO:0000313" key="3">
    <source>
        <dbReference type="EMBL" id="KAB8291824.1"/>
    </source>
</evidence>
<keyword evidence="4" id="KW-1185">Reference proteome</keyword>
<sequence>MAKGARSSSTKANNAALKNKVFGPVENARAERMHAKLLELISQPKPSAKTEDVDMEAKEGKDGEDASSKDSLANATSTTQDKPSEAMEVDAVSKVGSKSKNRISKRRVSSRKSSMTFVTSIKKDSMVNVNHTLQGQFSGALDYLGFGRHGVQGVMWVVLSLPGHENGGSGSRSRIGSSSKDFEILEYTKNLRIATFQPAYSRSIL</sequence>
<evidence type="ECO:0000256" key="1">
    <source>
        <dbReference type="SAM" id="MobiDB-lite"/>
    </source>
</evidence>
<dbReference type="Proteomes" id="UP000326757">
    <property type="component" value="Unassembled WGS sequence"/>
</dbReference>
<dbReference type="AlphaFoldDB" id="A0A5N6JV40"/>
<dbReference type="OrthoDB" id="4087970at2759"/>
<dbReference type="InterPro" id="IPR019434">
    <property type="entry name" value="DUF2423"/>
</dbReference>
<dbReference type="GO" id="GO:0030687">
    <property type="term" value="C:preribosome, large subunit precursor"/>
    <property type="evidence" value="ECO:0007669"/>
    <property type="project" value="TreeGrafter"/>
</dbReference>
<dbReference type="PANTHER" id="PTHR28219:SF1">
    <property type="entry name" value="UPF0642 PROTEIN YBL028C"/>
    <property type="match status" value="1"/>
</dbReference>
<proteinExistence type="predicted"/>